<protein>
    <recommendedName>
        <fullName evidence="2">DUF7730 domain-containing protein</fullName>
    </recommendedName>
</protein>
<sequence>MAVDRKSRGVLSTLFKKKKKQKSPGILDLMPATEQHTTKTPSSPFSSSGWASLSRSSLAETINSRSTGTTILEKGKRPVYEDFGGFLPTPPQTPYTPSVQLLDSPISPRNFGPSPSSPPRPTYPTPETSSPLLLLPAEIRNSIYLYIIGTPIIRLHTETIATSLTSTGKEHRFEDLSLNPNYRWEHPEPPRNTVSWLYHSGHSMRNVTRLWRTCKQVYHESYTLSLSKTVFSFGNHLVAQDFLSHTLSDGIHPSAYVQTLHSTTLSQLQNIPTQDLRKFTALKRVVIQCPEKLAWEWEIWDEMPKERRDAERDKEKQAVRETVYDILRDAFPDRHIDIQRDVGIPLTGEVDEERLMLEWDGVLHVEPVEEDRFRPKPSLALRVSQFNASAFKTAAKAAVSCTFFDFKGDIDDLLASLWKRHRQKFVGSDP</sequence>
<organism evidence="3 4">
    <name type="scientific">Venturia inaequalis</name>
    <name type="common">Apple scab fungus</name>
    <dbReference type="NCBI Taxonomy" id="5025"/>
    <lineage>
        <taxon>Eukaryota</taxon>
        <taxon>Fungi</taxon>
        <taxon>Dikarya</taxon>
        <taxon>Ascomycota</taxon>
        <taxon>Pezizomycotina</taxon>
        <taxon>Dothideomycetes</taxon>
        <taxon>Pleosporomycetidae</taxon>
        <taxon>Venturiales</taxon>
        <taxon>Venturiaceae</taxon>
        <taxon>Venturia</taxon>
    </lineage>
</organism>
<dbReference type="InterPro" id="IPR056632">
    <property type="entry name" value="DUF7730"/>
</dbReference>
<dbReference type="EMBL" id="WNWS01000041">
    <property type="protein sequence ID" value="KAE9985341.1"/>
    <property type="molecule type" value="Genomic_DNA"/>
</dbReference>
<evidence type="ECO:0000259" key="2">
    <source>
        <dbReference type="Pfam" id="PF24864"/>
    </source>
</evidence>
<dbReference type="PANTHER" id="PTHR38790">
    <property type="entry name" value="2EXR DOMAIN-CONTAINING PROTEIN-RELATED"/>
    <property type="match status" value="1"/>
</dbReference>
<dbReference type="PANTHER" id="PTHR38790:SF4">
    <property type="entry name" value="2EXR DOMAIN-CONTAINING PROTEIN"/>
    <property type="match status" value="1"/>
</dbReference>
<dbReference type="AlphaFoldDB" id="A0A8H3VCQ4"/>
<evidence type="ECO:0000313" key="4">
    <source>
        <dbReference type="Proteomes" id="UP000447873"/>
    </source>
</evidence>
<gene>
    <name evidence="3" type="ORF">EG328_007594</name>
</gene>
<feature type="compositionally biased region" description="Pro residues" evidence="1">
    <location>
        <begin position="115"/>
        <end position="124"/>
    </location>
</feature>
<dbReference type="Proteomes" id="UP000447873">
    <property type="component" value="Unassembled WGS sequence"/>
</dbReference>
<evidence type="ECO:0000256" key="1">
    <source>
        <dbReference type="SAM" id="MobiDB-lite"/>
    </source>
</evidence>
<feature type="region of interest" description="Disordered" evidence="1">
    <location>
        <begin position="14"/>
        <end position="51"/>
    </location>
</feature>
<reference evidence="3 4" key="1">
    <citation type="submission" date="2018-12" db="EMBL/GenBank/DDBJ databases">
        <title>Venturia inaequalis Genome Resource.</title>
        <authorList>
            <person name="Lichtner F.J."/>
        </authorList>
    </citation>
    <scope>NUCLEOTIDE SEQUENCE [LARGE SCALE GENOMIC DNA]</scope>
    <source>
        <strain evidence="3 4">120213</strain>
    </source>
</reference>
<name>A0A8H3VCQ4_VENIN</name>
<feature type="domain" description="DUF7730" evidence="2">
    <location>
        <begin position="128"/>
        <end position="248"/>
    </location>
</feature>
<comment type="caution">
    <text evidence="3">The sequence shown here is derived from an EMBL/GenBank/DDBJ whole genome shotgun (WGS) entry which is preliminary data.</text>
</comment>
<feature type="region of interest" description="Disordered" evidence="1">
    <location>
        <begin position="82"/>
        <end position="130"/>
    </location>
</feature>
<feature type="compositionally biased region" description="Low complexity" evidence="1">
    <location>
        <begin position="42"/>
        <end position="51"/>
    </location>
</feature>
<accession>A0A8H3VCQ4</accession>
<evidence type="ECO:0000313" key="3">
    <source>
        <dbReference type="EMBL" id="KAE9985341.1"/>
    </source>
</evidence>
<dbReference type="Pfam" id="PF24864">
    <property type="entry name" value="DUF7730"/>
    <property type="match status" value="1"/>
</dbReference>
<proteinExistence type="predicted"/>